<feature type="active site" description="Nucleophile" evidence="13">
    <location>
        <position position="386"/>
    </location>
</feature>
<dbReference type="InterPro" id="IPR001678">
    <property type="entry name" value="MeTrfase_RsmB-F_NOP2_dom"/>
</dbReference>
<evidence type="ECO:0000256" key="3">
    <source>
        <dbReference type="ARBA" id="ARBA00012140"/>
    </source>
</evidence>
<dbReference type="RefSeq" id="WP_089109499.1">
    <property type="nucleotide sequence ID" value="NZ_BCMF01000007.1"/>
</dbReference>
<evidence type="ECO:0000256" key="4">
    <source>
        <dbReference type="ARBA" id="ARBA00022490"/>
    </source>
</evidence>
<evidence type="ECO:0000256" key="12">
    <source>
        <dbReference type="ARBA" id="ARBA00047283"/>
    </source>
</evidence>
<keyword evidence="8 13" id="KW-0949">S-adenosyl-L-methionine</keyword>
<comment type="catalytic activity">
    <reaction evidence="12">
        <text>cytidine(967) in 16S rRNA + S-adenosyl-L-methionine = 5-methylcytidine(967) in 16S rRNA + S-adenosyl-L-homocysteine + H(+)</text>
        <dbReference type="Rhea" id="RHEA:42748"/>
        <dbReference type="Rhea" id="RHEA-COMP:10219"/>
        <dbReference type="Rhea" id="RHEA-COMP:10220"/>
        <dbReference type="ChEBI" id="CHEBI:15378"/>
        <dbReference type="ChEBI" id="CHEBI:57856"/>
        <dbReference type="ChEBI" id="CHEBI:59789"/>
        <dbReference type="ChEBI" id="CHEBI:74483"/>
        <dbReference type="ChEBI" id="CHEBI:82748"/>
        <dbReference type="EC" id="2.1.1.176"/>
    </reaction>
</comment>
<comment type="caution">
    <text evidence="15">The sequence shown here is derived from an EMBL/GenBank/DDBJ whole genome shotgun (WGS) entry which is preliminary data.</text>
</comment>
<evidence type="ECO:0000256" key="11">
    <source>
        <dbReference type="ARBA" id="ARBA00031088"/>
    </source>
</evidence>
<evidence type="ECO:0000256" key="2">
    <source>
        <dbReference type="ARBA" id="ARBA00004496"/>
    </source>
</evidence>
<keyword evidence="5" id="KW-0698">rRNA processing</keyword>
<protein>
    <recommendedName>
        <fullName evidence="3">16S rRNA (cytosine(967)-C(5))-methyltransferase</fullName>
        <ecNumber evidence="3">2.1.1.176</ecNumber>
    </recommendedName>
    <alternativeName>
        <fullName evidence="10">16S rRNA m5C967 methyltransferase</fullName>
    </alternativeName>
    <alternativeName>
        <fullName evidence="11">rRNA (cytosine-C(5)-)-methyltransferase RsmB</fullName>
    </alternativeName>
</protein>
<dbReference type="GO" id="GO:0005737">
    <property type="term" value="C:cytoplasm"/>
    <property type="evidence" value="ECO:0007669"/>
    <property type="project" value="UniProtKB-SubCell"/>
</dbReference>
<evidence type="ECO:0000256" key="6">
    <source>
        <dbReference type="ARBA" id="ARBA00022603"/>
    </source>
</evidence>
<dbReference type="Proteomes" id="UP000198374">
    <property type="component" value="Unassembled WGS sequence"/>
</dbReference>
<dbReference type="PANTHER" id="PTHR22807">
    <property type="entry name" value="NOP2 YEAST -RELATED NOL1/NOP2/FMU SUN DOMAIN-CONTAINING"/>
    <property type="match status" value="1"/>
</dbReference>
<evidence type="ECO:0000256" key="8">
    <source>
        <dbReference type="ARBA" id="ARBA00022691"/>
    </source>
</evidence>
<proteinExistence type="inferred from homology"/>
<dbReference type="GO" id="GO:0008649">
    <property type="term" value="F:rRNA methyltransferase activity"/>
    <property type="evidence" value="ECO:0007669"/>
    <property type="project" value="InterPro"/>
</dbReference>
<evidence type="ECO:0000259" key="14">
    <source>
        <dbReference type="PROSITE" id="PS51686"/>
    </source>
</evidence>
<dbReference type="Pfam" id="PF01189">
    <property type="entry name" value="Methyltr_RsmB-F"/>
    <property type="match status" value="1"/>
</dbReference>
<keyword evidence="4" id="KW-0963">Cytoplasm</keyword>
<dbReference type="InterPro" id="IPR049560">
    <property type="entry name" value="MeTrfase_RsmB-F_NOP2_cat"/>
</dbReference>
<dbReference type="SUPFAM" id="SSF48013">
    <property type="entry name" value="NusB-like"/>
    <property type="match status" value="1"/>
</dbReference>
<name>A0A1Z5IDG8_9LACO</name>
<evidence type="ECO:0000256" key="9">
    <source>
        <dbReference type="ARBA" id="ARBA00022884"/>
    </source>
</evidence>
<dbReference type="GO" id="GO:0006355">
    <property type="term" value="P:regulation of DNA-templated transcription"/>
    <property type="evidence" value="ECO:0007669"/>
    <property type="project" value="InterPro"/>
</dbReference>
<feature type="binding site" evidence="13">
    <location>
        <position position="333"/>
    </location>
    <ligand>
        <name>S-adenosyl-L-methionine</name>
        <dbReference type="ChEBI" id="CHEBI:59789"/>
    </ligand>
</feature>
<dbReference type="InterPro" id="IPR006027">
    <property type="entry name" value="NusB_RsmB_TIM44"/>
</dbReference>
<dbReference type="EC" id="2.1.1.176" evidence="3"/>
<keyword evidence="6 13" id="KW-0489">Methyltransferase</keyword>
<evidence type="ECO:0000256" key="1">
    <source>
        <dbReference type="ARBA" id="ARBA00002724"/>
    </source>
</evidence>
<dbReference type="PRINTS" id="PR02008">
    <property type="entry name" value="RCMTFAMILY"/>
</dbReference>
<evidence type="ECO:0000256" key="5">
    <source>
        <dbReference type="ARBA" id="ARBA00022552"/>
    </source>
</evidence>
<evidence type="ECO:0000313" key="15">
    <source>
        <dbReference type="EMBL" id="GAW99707.1"/>
    </source>
</evidence>
<dbReference type="SUPFAM" id="SSF53335">
    <property type="entry name" value="S-adenosyl-L-methionine-dependent methyltransferases"/>
    <property type="match status" value="1"/>
</dbReference>
<comment type="subcellular location">
    <subcellularLocation>
        <location evidence="2">Cytoplasm</location>
    </subcellularLocation>
</comment>
<feature type="binding site" evidence="13">
    <location>
        <begin position="260"/>
        <end position="266"/>
    </location>
    <ligand>
        <name>S-adenosyl-L-methionine</name>
        <dbReference type="ChEBI" id="CHEBI:59789"/>
    </ligand>
</feature>
<dbReference type="NCBIfam" id="TIGR00563">
    <property type="entry name" value="rsmB"/>
    <property type="match status" value="1"/>
</dbReference>
<dbReference type="Gene3D" id="3.40.50.150">
    <property type="entry name" value="Vaccinia Virus protein VP39"/>
    <property type="match status" value="1"/>
</dbReference>
<comment type="similarity">
    <text evidence="13">Belongs to the class I-like SAM-binding methyltransferase superfamily. RsmB/NOP family.</text>
</comment>
<dbReference type="EMBL" id="BCMF01000007">
    <property type="protein sequence ID" value="GAW99707.1"/>
    <property type="molecule type" value="Genomic_DNA"/>
</dbReference>
<dbReference type="InterPro" id="IPR004573">
    <property type="entry name" value="rRNA_ssu_MeTfrase_B"/>
</dbReference>
<organism evidence="15 16">
    <name type="scientific">Secundilactobacillus mixtipabuli</name>
    <dbReference type="NCBI Taxonomy" id="1435342"/>
    <lineage>
        <taxon>Bacteria</taxon>
        <taxon>Bacillati</taxon>
        <taxon>Bacillota</taxon>
        <taxon>Bacilli</taxon>
        <taxon>Lactobacillales</taxon>
        <taxon>Lactobacillaceae</taxon>
        <taxon>Secundilactobacillus</taxon>
    </lineage>
</organism>
<evidence type="ECO:0000256" key="10">
    <source>
        <dbReference type="ARBA" id="ARBA00030399"/>
    </source>
</evidence>
<dbReference type="InterPro" id="IPR035926">
    <property type="entry name" value="NusB-like_sf"/>
</dbReference>
<dbReference type="PANTHER" id="PTHR22807:SF53">
    <property type="entry name" value="RIBOSOMAL RNA SMALL SUBUNIT METHYLTRANSFERASE B-RELATED"/>
    <property type="match status" value="1"/>
</dbReference>
<comment type="function">
    <text evidence="1">Specifically methylates the cytosine at position 967 (m5C967) of 16S rRNA.</text>
</comment>
<dbReference type="NCBIfam" id="NF011494">
    <property type="entry name" value="PRK14902.1"/>
    <property type="match status" value="1"/>
</dbReference>
<dbReference type="Pfam" id="PF22458">
    <property type="entry name" value="RsmF-B_ferredox"/>
    <property type="match status" value="1"/>
</dbReference>
<evidence type="ECO:0000313" key="16">
    <source>
        <dbReference type="Proteomes" id="UP000198374"/>
    </source>
</evidence>
<keyword evidence="16" id="KW-1185">Reference proteome</keyword>
<keyword evidence="7 13" id="KW-0808">Transferase</keyword>
<dbReference type="Gene3D" id="1.10.940.10">
    <property type="entry name" value="NusB-like"/>
    <property type="match status" value="1"/>
</dbReference>
<dbReference type="Pfam" id="PF01029">
    <property type="entry name" value="NusB"/>
    <property type="match status" value="1"/>
</dbReference>
<gene>
    <name evidence="15" type="primary">sun</name>
    <name evidence="15" type="ORF">IWT30_01677</name>
</gene>
<dbReference type="AlphaFoldDB" id="A0A1Z5IDG8"/>
<dbReference type="GO" id="GO:0003723">
    <property type="term" value="F:RNA binding"/>
    <property type="evidence" value="ECO:0007669"/>
    <property type="project" value="UniProtKB-UniRule"/>
</dbReference>
<dbReference type="InterPro" id="IPR023267">
    <property type="entry name" value="RCMT"/>
</dbReference>
<evidence type="ECO:0000256" key="7">
    <source>
        <dbReference type="ARBA" id="ARBA00022679"/>
    </source>
</evidence>
<dbReference type="OrthoDB" id="9810297at2"/>
<dbReference type="InterPro" id="IPR029063">
    <property type="entry name" value="SAM-dependent_MTases_sf"/>
</dbReference>
<dbReference type="InterPro" id="IPR054728">
    <property type="entry name" value="RsmB-like_ferredoxin"/>
</dbReference>
<feature type="binding site" evidence="13">
    <location>
        <position position="286"/>
    </location>
    <ligand>
        <name>S-adenosyl-L-methionine</name>
        <dbReference type="ChEBI" id="CHEBI:59789"/>
    </ligand>
</feature>
<keyword evidence="9 13" id="KW-0694">RNA-binding</keyword>
<feature type="binding site" evidence="13">
    <location>
        <position position="314"/>
    </location>
    <ligand>
        <name>S-adenosyl-L-methionine</name>
        <dbReference type="ChEBI" id="CHEBI:59789"/>
    </ligand>
</feature>
<accession>A0A1Z5IDG8</accession>
<evidence type="ECO:0000256" key="13">
    <source>
        <dbReference type="PROSITE-ProRule" id="PRU01023"/>
    </source>
</evidence>
<dbReference type="PROSITE" id="PS51686">
    <property type="entry name" value="SAM_MT_RSMB_NOP"/>
    <property type="match status" value="1"/>
</dbReference>
<reference evidence="15 16" key="1">
    <citation type="submission" date="2015-11" db="EMBL/GenBank/DDBJ databases">
        <title>Draft genome sequences of new species of the genus Lactobacillus isolated from orchardgrass silage.</title>
        <authorList>
            <person name="Tohno M."/>
            <person name="Tanizawa Y."/>
            <person name="Arita M."/>
        </authorList>
    </citation>
    <scope>NUCLEOTIDE SEQUENCE [LARGE SCALE GENOMIC DNA]</scope>
    <source>
        <strain evidence="15 16">IWT30</strain>
    </source>
</reference>
<dbReference type="Gene3D" id="3.30.70.1170">
    <property type="entry name" value="Sun protein, domain 3"/>
    <property type="match status" value="1"/>
</dbReference>
<dbReference type="FunFam" id="3.40.50.150:FF:000022">
    <property type="entry name" value="Ribosomal RNA small subunit methyltransferase B"/>
    <property type="match status" value="1"/>
</dbReference>
<sequence length="448" mass="50221">MSKLDNNPRSLAVTALTRVKNGAYSNLQLNQMIDQANMSQRDAGLMTTIVYGVIQHRMTIDYQLEPFIKNQKKVADWVMILLETAVYQMQYLERVPKRAIFDESIQIAKTRGHEGIRRFVTGVLHQMDRVGINDPADIDDPIKRQSLTYSVPEWLISAFNEQLGEKKANSVLESINHPANQSVRVATDQISMADATAALEEEGYKVTPSQVSAAGLVLGGKPANQAKLFHDGQITIQDESAMLPAESMHIKPDMMILDACSAPGGKTVQIAGQLSAEERGQVVALDIHDHKVRLVQQNAKRMHVDDRVVTQAIDARKIQTVFEDQTFDEILVDAPCSGIGLVRRKPEIRYEKQLKDVQALSKIQLAILDAVAQKVKINGIITYSTCTILNQENRDVVSAFLADHPNFESQRVVTDRDLKADRTTDYLEIYPDDYDTDGFFIGQFKRVR</sequence>
<feature type="domain" description="SAM-dependent MTase RsmB/NOP-type" evidence="14">
    <location>
        <begin position="171"/>
        <end position="447"/>
    </location>
</feature>